<dbReference type="Pfam" id="PF07686">
    <property type="entry name" value="V-set"/>
    <property type="match status" value="1"/>
</dbReference>
<proteinExistence type="predicted"/>
<keyword evidence="7" id="KW-1185">Reference proteome</keyword>
<dbReference type="PANTHER" id="PTHR23266">
    <property type="entry name" value="IMMUNOGLOBULIN HEAVY CHAIN"/>
    <property type="match status" value="1"/>
</dbReference>
<keyword evidence="1" id="KW-0391">Immunity</keyword>
<evidence type="ECO:0000256" key="3">
    <source>
        <dbReference type="ARBA" id="ARBA00043265"/>
    </source>
</evidence>
<sequence length="155" mass="16551">MTIKNTQGCLHRAASVFAGVQCEVQLLESGGGLVQPGGSLRLSCAASGFTFSDYWMSWVCQAPGKGLEMVGQINPSGGSTYYPDSMKGRFTISRDNSKKSLYLQMSTEDIATYYCIRDTLRGPQYDPRHKPPAGYPGPAGGTQHTGSSGSAQVQV</sequence>
<dbReference type="GO" id="GO:0005576">
    <property type="term" value="C:extracellular region"/>
    <property type="evidence" value="ECO:0007669"/>
    <property type="project" value="UniProtKB-ARBA"/>
</dbReference>
<protein>
    <recommendedName>
        <fullName evidence="5">Ig-like domain-containing protein</fullName>
    </recommendedName>
</protein>
<evidence type="ECO:0000256" key="1">
    <source>
        <dbReference type="ARBA" id="ARBA00022859"/>
    </source>
</evidence>
<dbReference type="InterPro" id="IPR050199">
    <property type="entry name" value="IgHV"/>
</dbReference>
<dbReference type="AlphaFoldDB" id="A0A8D2IIQ6"/>
<dbReference type="Proteomes" id="UP000694417">
    <property type="component" value="Unplaced"/>
</dbReference>
<evidence type="ECO:0000256" key="2">
    <source>
        <dbReference type="ARBA" id="ARBA00023130"/>
    </source>
</evidence>
<keyword evidence="2" id="KW-1064">Adaptive immunity</keyword>
<dbReference type="InterPro" id="IPR013106">
    <property type="entry name" value="Ig_V-set"/>
</dbReference>
<dbReference type="InterPro" id="IPR007110">
    <property type="entry name" value="Ig-like_dom"/>
</dbReference>
<keyword evidence="3" id="KW-1280">Immunoglobulin</keyword>
<dbReference type="SMART" id="SM00406">
    <property type="entry name" value="IGv"/>
    <property type="match status" value="1"/>
</dbReference>
<reference evidence="6" key="2">
    <citation type="submission" date="2025-09" db="UniProtKB">
        <authorList>
            <consortium name="Ensembl"/>
        </authorList>
    </citation>
    <scope>IDENTIFICATION</scope>
</reference>
<feature type="region of interest" description="Disordered" evidence="4">
    <location>
        <begin position="123"/>
        <end position="155"/>
    </location>
</feature>
<evidence type="ECO:0000313" key="6">
    <source>
        <dbReference type="Ensembl" id="ENSUPAP00010026110.1"/>
    </source>
</evidence>
<accession>A0A8D2IIQ6</accession>
<evidence type="ECO:0000313" key="7">
    <source>
        <dbReference type="Proteomes" id="UP000694417"/>
    </source>
</evidence>
<dbReference type="SUPFAM" id="SSF48726">
    <property type="entry name" value="Immunoglobulin"/>
    <property type="match status" value="1"/>
</dbReference>
<dbReference type="Ensembl" id="ENSUPAT00010029719.1">
    <property type="protein sequence ID" value="ENSUPAP00010026110.1"/>
    <property type="gene ID" value="ENSUPAG00010020635.1"/>
</dbReference>
<feature type="compositionally biased region" description="Polar residues" evidence="4">
    <location>
        <begin position="142"/>
        <end position="155"/>
    </location>
</feature>
<dbReference type="InterPro" id="IPR036179">
    <property type="entry name" value="Ig-like_dom_sf"/>
</dbReference>
<feature type="domain" description="Ig-like" evidence="5">
    <location>
        <begin position="34"/>
        <end position="115"/>
    </location>
</feature>
<dbReference type="GO" id="GO:0002250">
    <property type="term" value="P:adaptive immune response"/>
    <property type="evidence" value="ECO:0007669"/>
    <property type="project" value="UniProtKB-KW"/>
</dbReference>
<dbReference type="FunFam" id="2.60.40.10:FF:001259">
    <property type="entry name" value="Immunoglobulin heavy variable 13-2"/>
    <property type="match status" value="1"/>
</dbReference>
<dbReference type="GO" id="GO:0019814">
    <property type="term" value="C:immunoglobulin complex"/>
    <property type="evidence" value="ECO:0007669"/>
    <property type="project" value="UniProtKB-KW"/>
</dbReference>
<dbReference type="GeneTree" id="ENSGT01050000244871"/>
<dbReference type="Gene3D" id="2.60.40.10">
    <property type="entry name" value="Immunoglobulins"/>
    <property type="match status" value="1"/>
</dbReference>
<evidence type="ECO:0000256" key="4">
    <source>
        <dbReference type="SAM" id="MobiDB-lite"/>
    </source>
</evidence>
<reference evidence="6" key="1">
    <citation type="submission" date="2025-08" db="UniProtKB">
        <authorList>
            <consortium name="Ensembl"/>
        </authorList>
    </citation>
    <scope>IDENTIFICATION</scope>
</reference>
<dbReference type="InterPro" id="IPR013783">
    <property type="entry name" value="Ig-like_fold"/>
</dbReference>
<name>A0A8D2IIQ6_UROPR</name>
<evidence type="ECO:0000259" key="5">
    <source>
        <dbReference type="PROSITE" id="PS50835"/>
    </source>
</evidence>
<dbReference type="PROSITE" id="PS50835">
    <property type="entry name" value="IG_LIKE"/>
    <property type="match status" value="1"/>
</dbReference>
<organism evidence="6 7">
    <name type="scientific">Urocitellus parryii</name>
    <name type="common">Arctic ground squirrel</name>
    <name type="synonym">Spermophilus parryii</name>
    <dbReference type="NCBI Taxonomy" id="9999"/>
    <lineage>
        <taxon>Eukaryota</taxon>
        <taxon>Metazoa</taxon>
        <taxon>Chordata</taxon>
        <taxon>Craniata</taxon>
        <taxon>Vertebrata</taxon>
        <taxon>Euteleostomi</taxon>
        <taxon>Mammalia</taxon>
        <taxon>Eutheria</taxon>
        <taxon>Euarchontoglires</taxon>
        <taxon>Glires</taxon>
        <taxon>Rodentia</taxon>
        <taxon>Sciuromorpha</taxon>
        <taxon>Sciuridae</taxon>
        <taxon>Xerinae</taxon>
        <taxon>Marmotini</taxon>
        <taxon>Urocitellus</taxon>
    </lineage>
</organism>